<evidence type="ECO:0000256" key="3">
    <source>
        <dbReference type="ARBA" id="ARBA00022723"/>
    </source>
</evidence>
<feature type="chain" id="PRO_5035283386" description="Leishmanolysin-like peptidase" evidence="9">
    <location>
        <begin position="18"/>
        <end position="309"/>
    </location>
</feature>
<keyword evidence="2" id="KW-0645">Protease</keyword>
<dbReference type="Proteomes" id="UP000785679">
    <property type="component" value="Unassembled WGS sequence"/>
</dbReference>
<dbReference type="InterPro" id="IPR001577">
    <property type="entry name" value="Peptidase_M8"/>
</dbReference>
<protein>
    <recommendedName>
        <fullName evidence="12">Leishmanolysin-like peptidase</fullName>
    </recommendedName>
</protein>
<dbReference type="GO" id="GO:0006508">
    <property type="term" value="P:proteolysis"/>
    <property type="evidence" value="ECO:0007669"/>
    <property type="project" value="UniProtKB-KW"/>
</dbReference>
<feature type="binding site" evidence="8">
    <location>
        <position position="259"/>
    </location>
    <ligand>
        <name>Zn(2+)</name>
        <dbReference type="ChEBI" id="CHEBI:29105"/>
        <note>catalytic</note>
    </ligand>
</feature>
<dbReference type="OrthoDB" id="311195at2759"/>
<evidence type="ECO:0000256" key="1">
    <source>
        <dbReference type="ARBA" id="ARBA00005860"/>
    </source>
</evidence>
<evidence type="ECO:0000256" key="2">
    <source>
        <dbReference type="ARBA" id="ARBA00022670"/>
    </source>
</evidence>
<feature type="signal peptide" evidence="9">
    <location>
        <begin position="1"/>
        <end position="17"/>
    </location>
</feature>
<dbReference type="GO" id="GO:0016020">
    <property type="term" value="C:membrane"/>
    <property type="evidence" value="ECO:0007669"/>
    <property type="project" value="InterPro"/>
</dbReference>
<organism evidence="10 11">
    <name type="scientific">Halteria grandinella</name>
    <dbReference type="NCBI Taxonomy" id="5974"/>
    <lineage>
        <taxon>Eukaryota</taxon>
        <taxon>Sar</taxon>
        <taxon>Alveolata</taxon>
        <taxon>Ciliophora</taxon>
        <taxon>Intramacronucleata</taxon>
        <taxon>Spirotrichea</taxon>
        <taxon>Stichotrichia</taxon>
        <taxon>Sporadotrichida</taxon>
        <taxon>Halteriidae</taxon>
        <taxon>Halteria</taxon>
    </lineage>
</organism>
<evidence type="ECO:0000313" key="11">
    <source>
        <dbReference type="Proteomes" id="UP000785679"/>
    </source>
</evidence>
<keyword evidence="3 8" id="KW-0479">Metal-binding</keyword>
<comment type="caution">
    <text evidence="10">The sequence shown here is derived from an EMBL/GenBank/DDBJ whole genome shotgun (WGS) entry which is preliminary data.</text>
</comment>
<dbReference type="EMBL" id="RRYP01032567">
    <property type="protein sequence ID" value="TNV70803.1"/>
    <property type="molecule type" value="Genomic_DNA"/>
</dbReference>
<comment type="cofactor">
    <cofactor evidence="8">
        <name>Zn(2+)</name>
        <dbReference type="ChEBI" id="CHEBI:29105"/>
    </cofactor>
    <text evidence="8">Binds 1 zinc ion per subunit.</text>
</comment>
<evidence type="ECO:0000256" key="5">
    <source>
        <dbReference type="ARBA" id="ARBA00022833"/>
    </source>
</evidence>
<evidence type="ECO:0000256" key="8">
    <source>
        <dbReference type="PIRSR" id="PIRSR601577-2"/>
    </source>
</evidence>
<proteinExistence type="inferred from homology"/>
<dbReference type="Gene3D" id="3.10.170.20">
    <property type="match status" value="1"/>
</dbReference>
<evidence type="ECO:0000256" key="4">
    <source>
        <dbReference type="ARBA" id="ARBA00022801"/>
    </source>
</evidence>
<keyword evidence="9" id="KW-0732">Signal</keyword>
<name>A0A8J8SUH3_HALGN</name>
<dbReference type="AlphaFoldDB" id="A0A8J8SUH3"/>
<keyword evidence="5 8" id="KW-0862">Zinc</keyword>
<dbReference type="PANTHER" id="PTHR10942">
    <property type="entry name" value="LEISHMANOLYSIN-LIKE PEPTIDASE"/>
    <property type="match status" value="1"/>
</dbReference>
<sequence>MLEKQLLFILFILQTTCSPSARKLSERTLRKLDSLSVNTSAPWEPLRVTFEYVNDPNTQTRTFLDSIFSIAGVYFQKHLLIRRSSSSLTVTETIMSEFQGFIDLPSDMLSKTYDTDLVLIKCYQVFYVSTMNNDSDNTLASCAPIDLDSSTGRPVFAGILWNMAYSDPTTLTNVGFEAQLATAVHEMLHGLGFVSDLFSKFYDSVDGTVYTNSSSTDANSVILLQTPRVVAQAQKHFACSDITGVPMENEGGSGTAGSHWERALFYNEMMTGSDMVSSFAITDFTLQLLQDSGQYIQQLQILSIGLLHS</sequence>
<accession>A0A8J8SUH3</accession>
<keyword evidence="11" id="KW-1185">Reference proteome</keyword>
<evidence type="ECO:0000256" key="7">
    <source>
        <dbReference type="PIRSR" id="PIRSR601577-1"/>
    </source>
</evidence>
<dbReference type="GO" id="GO:0007155">
    <property type="term" value="P:cell adhesion"/>
    <property type="evidence" value="ECO:0007669"/>
    <property type="project" value="InterPro"/>
</dbReference>
<evidence type="ECO:0000256" key="9">
    <source>
        <dbReference type="SAM" id="SignalP"/>
    </source>
</evidence>
<reference evidence="10" key="1">
    <citation type="submission" date="2019-06" db="EMBL/GenBank/DDBJ databases">
        <authorList>
            <person name="Zheng W."/>
        </authorList>
    </citation>
    <scope>NUCLEOTIDE SEQUENCE</scope>
    <source>
        <strain evidence="10">QDHG01</strain>
    </source>
</reference>
<dbReference type="Gene3D" id="3.90.132.10">
    <property type="entry name" value="Leishmanolysin , domain 2"/>
    <property type="match status" value="1"/>
</dbReference>
<feature type="active site" evidence="7">
    <location>
        <position position="186"/>
    </location>
</feature>
<dbReference type="GO" id="GO:0004222">
    <property type="term" value="F:metalloendopeptidase activity"/>
    <property type="evidence" value="ECO:0007669"/>
    <property type="project" value="InterPro"/>
</dbReference>
<dbReference type="PANTHER" id="PTHR10942:SF0">
    <property type="entry name" value="LEISHMANOLYSIN-LIKE PEPTIDASE"/>
    <property type="match status" value="1"/>
</dbReference>
<keyword evidence="4" id="KW-0378">Hydrolase</keyword>
<gene>
    <name evidence="10" type="ORF">FGO68_gene6814</name>
</gene>
<dbReference type="GO" id="GO:0046872">
    <property type="term" value="F:metal ion binding"/>
    <property type="evidence" value="ECO:0007669"/>
    <property type="project" value="UniProtKB-KW"/>
</dbReference>
<evidence type="ECO:0008006" key="12">
    <source>
        <dbReference type="Google" id="ProtNLM"/>
    </source>
</evidence>
<feature type="binding site" evidence="8">
    <location>
        <position position="185"/>
    </location>
    <ligand>
        <name>Zn(2+)</name>
        <dbReference type="ChEBI" id="CHEBI:29105"/>
        <note>catalytic</note>
    </ligand>
</feature>
<feature type="binding site" evidence="8">
    <location>
        <position position="189"/>
    </location>
    <ligand>
        <name>Zn(2+)</name>
        <dbReference type="ChEBI" id="CHEBI:29105"/>
        <note>catalytic</note>
    </ligand>
</feature>
<evidence type="ECO:0000256" key="6">
    <source>
        <dbReference type="ARBA" id="ARBA00023049"/>
    </source>
</evidence>
<dbReference type="GO" id="GO:0005737">
    <property type="term" value="C:cytoplasm"/>
    <property type="evidence" value="ECO:0007669"/>
    <property type="project" value="TreeGrafter"/>
</dbReference>
<evidence type="ECO:0000313" key="10">
    <source>
        <dbReference type="EMBL" id="TNV70803.1"/>
    </source>
</evidence>
<dbReference type="SUPFAM" id="SSF55486">
    <property type="entry name" value="Metalloproteases ('zincins'), catalytic domain"/>
    <property type="match status" value="1"/>
</dbReference>
<keyword evidence="6 8" id="KW-0482">Metalloprotease</keyword>
<comment type="similarity">
    <text evidence="1">Belongs to the peptidase M8 family.</text>
</comment>
<dbReference type="Pfam" id="PF01457">
    <property type="entry name" value="Peptidase_M8"/>
    <property type="match status" value="1"/>
</dbReference>